<dbReference type="AlphaFoldDB" id="A0A543ART7"/>
<feature type="transmembrane region" description="Helical" evidence="1">
    <location>
        <begin position="80"/>
        <end position="98"/>
    </location>
</feature>
<evidence type="ECO:0000313" key="2">
    <source>
        <dbReference type="EMBL" id="TQL75225.1"/>
    </source>
</evidence>
<protein>
    <submittedName>
        <fullName evidence="2">Uncharacterized protein DUF4281</fullName>
    </submittedName>
</protein>
<keyword evidence="1" id="KW-0812">Transmembrane</keyword>
<keyword evidence="1" id="KW-1133">Transmembrane helix</keyword>
<keyword evidence="3" id="KW-1185">Reference proteome</keyword>
<name>A0A543ART7_9ACTN</name>
<feature type="transmembrane region" description="Helical" evidence="1">
    <location>
        <begin position="110"/>
        <end position="132"/>
    </location>
</feature>
<proteinExistence type="predicted"/>
<dbReference type="OrthoDB" id="345237at2"/>
<dbReference type="InParanoid" id="A0A543ART7"/>
<dbReference type="Pfam" id="PF14108">
    <property type="entry name" value="ABA4-like"/>
    <property type="match status" value="1"/>
</dbReference>
<evidence type="ECO:0000256" key="1">
    <source>
        <dbReference type="SAM" id="Phobius"/>
    </source>
</evidence>
<sequence>MAEILFNLVFPLAAPFWFLMIVLPTWRWTPRIVTSPLIALPAAAIYVALLIPQLDVVIPAVASPHLAGVAELIGTADGAALAWAHFIAFDLFVGAWIYRDARDRRIHPLIMAPILFLTILVAPAGFAVYLGVRMLGKHRGVDGAESATAK</sequence>
<dbReference type="InterPro" id="IPR025461">
    <property type="entry name" value="ABA4-like"/>
</dbReference>
<gene>
    <name evidence="2" type="ORF">FB566_0722</name>
</gene>
<dbReference type="EMBL" id="VFOW01000001">
    <property type="protein sequence ID" value="TQL75225.1"/>
    <property type="molecule type" value="Genomic_DNA"/>
</dbReference>
<accession>A0A543ART7</accession>
<comment type="caution">
    <text evidence="2">The sequence shown here is derived from an EMBL/GenBank/DDBJ whole genome shotgun (WGS) entry which is preliminary data.</text>
</comment>
<reference evidence="2 3" key="1">
    <citation type="submission" date="2019-06" db="EMBL/GenBank/DDBJ databases">
        <title>Sequencing the genomes of 1000 actinobacteria strains.</title>
        <authorList>
            <person name="Klenk H.-P."/>
        </authorList>
    </citation>
    <scope>NUCLEOTIDE SEQUENCE [LARGE SCALE GENOMIC DNA]</scope>
    <source>
        <strain evidence="2 3">DSM 45928</strain>
    </source>
</reference>
<organism evidence="2 3">
    <name type="scientific">Stackebrandtia endophytica</name>
    <dbReference type="NCBI Taxonomy" id="1496996"/>
    <lineage>
        <taxon>Bacteria</taxon>
        <taxon>Bacillati</taxon>
        <taxon>Actinomycetota</taxon>
        <taxon>Actinomycetes</taxon>
        <taxon>Glycomycetales</taxon>
        <taxon>Glycomycetaceae</taxon>
        <taxon>Stackebrandtia</taxon>
    </lineage>
</organism>
<dbReference type="RefSeq" id="WP_142034936.1">
    <property type="nucleotide sequence ID" value="NZ_JBHTGS010000001.1"/>
</dbReference>
<evidence type="ECO:0000313" key="3">
    <source>
        <dbReference type="Proteomes" id="UP000317043"/>
    </source>
</evidence>
<keyword evidence="1" id="KW-0472">Membrane</keyword>
<feature type="transmembrane region" description="Helical" evidence="1">
    <location>
        <begin position="6"/>
        <end position="26"/>
    </location>
</feature>
<dbReference type="Proteomes" id="UP000317043">
    <property type="component" value="Unassembled WGS sequence"/>
</dbReference>
<feature type="transmembrane region" description="Helical" evidence="1">
    <location>
        <begin position="38"/>
        <end position="60"/>
    </location>
</feature>